<keyword evidence="2" id="KW-1185">Reference proteome</keyword>
<dbReference type="Proteomes" id="UP001177744">
    <property type="component" value="Unassembled WGS sequence"/>
</dbReference>
<protein>
    <submittedName>
        <fullName evidence="1">Uncharacterized protein</fullName>
    </submittedName>
</protein>
<name>A0AA40LPT3_CNENI</name>
<accession>A0AA40LPT3</accession>
<reference evidence="1" key="1">
    <citation type="submission" date="2023-06" db="EMBL/GenBank/DDBJ databases">
        <title>Reference genome for the Northern bat (Eptesicus nilssonii), a most northern bat species.</title>
        <authorList>
            <person name="Laine V.N."/>
            <person name="Pulliainen A.T."/>
            <person name="Lilley T.M."/>
        </authorList>
    </citation>
    <scope>NUCLEOTIDE SEQUENCE</scope>
    <source>
        <strain evidence="1">BLF_Eptnil</strain>
        <tissue evidence="1">Kidney</tissue>
    </source>
</reference>
<comment type="caution">
    <text evidence="1">The sequence shown here is derived from an EMBL/GenBank/DDBJ whole genome shotgun (WGS) entry which is preliminary data.</text>
</comment>
<proteinExistence type="predicted"/>
<evidence type="ECO:0000313" key="1">
    <source>
        <dbReference type="EMBL" id="KAK1339299.1"/>
    </source>
</evidence>
<dbReference type="AlphaFoldDB" id="A0AA40LPT3"/>
<dbReference type="EMBL" id="JAULJE010000009">
    <property type="protein sequence ID" value="KAK1339299.1"/>
    <property type="molecule type" value="Genomic_DNA"/>
</dbReference>
<sequence length="135" mass="14689">MAARATFLPCDPMENGNASKDTPSVLLAASPPTPLPTSVVCRPVHAAQGAWQPPKRRVCRPRGEELGLQGFRTMRPAKWTWSCRWTGSYLCTGAYRSSGRVKWLRKAPQGEAGHVLTEGALSFPLLLLDCALTQA</sequence>
<organism evidence="1 2">
    <name type="scientific">Cnephaeus nilssonii</name>
    <name type="common">Northern bat</name>
    <name type="synonym">Eptesicus nilssonii</name>
    <dbReference type="NCBI Taxonomy" id="3371016"/>
    <lineage>
        <taxon>Eukaryota</taxon>
        <taxon>Metazoa</taxon>
        <taxon>Chordata</taxon>
        <taxon>Craniata</taxon>
        <taxon>Vertebrata</taxon>
        <taxon>Euteleostomi</taxon>
        <taxon>Mammalia</taxon>
        <taxon>Eutheria</taxon>
        <taxon>Laurasiatheria</taxon>
        <taxon>Chiroptera</taxon>
        <taxon>Yangochiroptera</taxon>
        <taxon>Vespertilionidae</taxon>
        <taxon>Cnephaeus</taxon>
    </lineage>
</organism>
<evidence type="ECO:0000313" key="2">
    <source>
        <dbReference type="Proteomes" id="UP001177744"/>
    </source>
</evidence>
<gene>
    <name evidence="1" type="ORF">QTO34_019981</name>
</gene>